<organism evidence="1 2">
    <name type="scientific">Mycobacterium colombiense</name>
    <dbReference type="NCBI Taxonomy" id="339268"/>
    <lineage>
        <taxon>Bacteria</taxon>
        <taxon>Bacillati</taxon>
        <taxon>Actinomycetota</taxon>
        <taxon>Actinomycetes</taxon>
        <taxon>Mycobacteriales</taxon>
        <taxon>Mycobacteriaceae</taxon>
        <taxon>Mycobacterium</taxon>
        <taxon>Mycobacterium avium complex (MAC)</taxon>
    </lineage>
</organism>
<comment type="caution">
    <text evidence="1">The sequence shown here is derived from an EMBL/GenBank/DDBJ whole genome shotgun (WGS) entry which is preliminary data.</text>
</comment>
<evidence type="ECO:0000313" key="1">
    <source>
        <dbReference type="EMBL" id="RAV16580.1"/>
    </source>
</evidence>
<evidence type="ECO:0008006" key="3">
    <source>
        <dbReference type="Google" id="ProtNLM"/>
    </source>
</evidence>
<evidence type="ECO:0000313" key="2">
    <source>
        <dbReference type="Proteomes" id="UP000250915"/>
    </source>
</evidence>
<dbReference type="OrthoDB" id="3430612at2"/>
<dbReference type="Proteomes" id="UP000250915">
    <property type="component" value="Unassembled WGS sequence"/>
</dbReference>
<sequence>MTIGADDVRRLLASQDGDTALVVIEGRAAVVTPAELNSDEYRGALQVATRQELVQRVGHAELSDRELAEQAEELDTAVRNLGG</sequence>
<reference evidence="1 2" key="1">
    <citation type="submission" date="2018-06" db="EMBL/GenBank/DDBJ databases">
        <title>NTM in soil in Japan.</title>
        <authorList>
            <person name="Ohya K."/>
        </authorList>
    </citation>
    <scope>NUCLEOTIDE SEQUENCE [LARGE SCALE GENOMIC DNA]</scope>
    <source>
        <strain evidence="1 2">GF28</strain>
    </source>
</reference>
<gene>
    <name evidence="1" type="ORF">DQP57_02740</name>
</gene>
<proteinExistence type="predicted"/>
<protein>
    <recommendedName>
        <fullName evidence="3">Pyridine nucleotide-disulfide oxidoreductase</fullName>
    </recommendedName>
</protein>
<dbReference type="AlphaFoldDB" id="A0A329M9P3"/>
<dbReference type="RefSeq" id="WP_112631475.1">
    <property type="nucleotide sequence ID" value="NZ_QMEV01000003.1"/>
</dbReference>
<accession>A0A329M9P3</accession>
<name>A0A329M9P3_9MYCO</name>
<dbReference type="EMBL" id="QMEV01000003">
    <property type="protein sequence ID" value="RAV16580.1"/>
    <property type="molecule type" value="Genomic_DNA"/>
</dbReference>